<dbReference type="SUPFAM" id="SSF46565">
    <property type="entry name" value="Chaperone J-domain"/>
    <property type="match status" value="1"/>
</dbReference>
<dbReference type="CTD" id="56521"/>
<dbReference type="GeneTree" id="ENSGT00940000159378"/>
<dbReference type="InterPro" id="IPR036869">
    <property type="entry name" value="J_dom_sf"/>
</dbReference>
<evidence type="ECO:0000256" key="2">
    <source>
        <dbReference type="ARBA" id="ARBA00053379"/>
    </source>
</evidence>
<feature type="domain" description="J" evidence="7">
    <location>
        <begin position="14"/>
        <end position="79"/>
    </location>
</feature>
<dbReference type="GeneID" id="111855070"/>
<comment type="function">
    <text evidence="2">Probable co-chaperone that participates in the proper folding of biopterin-dependent aromatic amino acid hydroxylases, which include phenylalanine-4-hydroxylase (PAH), tyrosine 3-monooxygenase (TH) and peripheral and neuronal tryptophan hydroxylases (TPH1 and TPH2).</text>
</comment>
<dbReference type="InterPro" id="IPR001623">
    <property type="entry name" value="DnaJ_domain"/>
</dbReference>
<dbReference type="STRING" id="1676925.ENSPKIP00000020076"/>
<accession>A0A3B3RQS0</accession>
<evidence type="ECO:0000256" key="5">
    <source>
        <dbReference type="ARBA" id="ARBA00076580"/>
    </source>
</evidence>
<organism evidence="8 9">
    <name type="scientific">Paramormyrops kingsleyae</name>
    <dbReference type="NCBI Taxonomy" id="1676925"/>
    <lineage>
        <taxon>Eukaryota</taxon>
        <taxon>Metazoa</taxon>
        <taxon>Chordata</taxon>
        <taxon>Craniata</taxon>
        <taxon>Vertebrata</taxon>
        <taxon>Euteleostomi</taxon>
        <taxon>Actinopterygii</taxon>
        <taxon>Neopterygii</taxon>
        <taxon>Teleostei</taxon>
        <taxon>Osteoglossocephala</taxon>
        <taxon>Osteoglossomorpha</taxon>
        <taxon>Osteoglossiformes</taxon>
        <taxon>Mormyridae</taxon>
        <taxon>Paramormyrops</taxon>
    </lineage>
</organism>
<sequence length="172" mass="20018">MDALLNAKPEDLEDYYALLGCDELSSPEQILAEYKTRALERHPDKDPENPNAAEDFQKLQEAKEVLTNEDTRKMYDLWRRSRISVPFRDWRSLSDSVKTSMHWAVKAKKEPMLEASQETPAAVPPEVERQSSAELQSPVTPTSPGENLWHWRFRWTADAPSDLLRKFRNYEI</sequence>
<dbReference type="KEGG" id="pki:111855070"/>
<reference evidence="8" key="1">
    <citation type="submission" date="2025-08" db="UniProtKB">
        <authorList>
            <consortium name="Ensembl"/>
        </authorList>
    </citation>
    <scope>IDENTIFICATION</scope>
</reference>
<evidence type="ECO:0000256" key="4">
    <source>
        <dbReference type="ARBA" id="ARBA00074358"/>
    </source>
</evidence>
<dbReference type="CDD" id="cd06257">
    <property type="entry name" value="DnaJ"/>
    <property type="match status" value="1"/>
</dbReference>
<evidence type="ECO:0000256" key="6">
    <source>
        <dbReference type="SAM" id="MobiDB-lite"/>
    </source>
</evidence>
<evidence type="ECO:0000256" key="1">
    <source>
        <dbReference type="ARBA" id="ARBA00023186"/>
    </source>
</evidence>
<comment type="subunit">
    <text evidence="3">Interacts with HSPA8. Interacts with TPH1. Interacts with TPH2.</text>
</comment>
<dbReference type="InterPro" id="IPR029827">
    <property type="entry name" value="JDP1-like"/>
</dbReference>
<evidence type="ECO:0000256" key="3">
    <source>
        <dbReference type="ARBA" id="ARBA00066073"/>
    </source>
</evidence>
<dbReference type="PRINTS" id="PR00625">
    <property type="entry name" value="JDOMAIN"/>
</dbReference>
<protein>
    <recommendedName>
        <fullName evidence="4">DnaJ homolog subfamily C member 12</fullName>
    </recommendedName>
    <alternativeName>
        <fullName evidence="5">J domain-containing protein 1</fullName>
    </alternativeName>
</protein>
<dbReference type="Proteomes" id="UP000261540">
    <property type="component" value="Unplaced"/>
</dbReference>
<dbReference type="AlphaFoldDB" id="A0A3B3RQS0"/>
<dbReference type="GO" id="GO:0005737">
    <property type="term" value="C:cytoplasm"/>
    <property type="evidence" value="ECO:0007669"/>
    <property type="project" value="TreeGrafter"/>
</dbReference>
<evidence type="ECO:0000313" key="8">
    <source>
        <dbReference type="Ensembl" id="ENSPKIP00000020076.1"/>
    </source>
</evidence>
<evidence type="ECO:0000259" key="7">
    <source>
        <dbReference type="PROSITE" id="PS50076"/>
    </source>
</evidence>
<dbReference type="OrthoDB" id="436519at2759"/>
<dbReference type="PANTHER" id="PTHR44500:SF1">
    <property type="entry name" value="DNAJ HOMOLOG SUBFAMILY C MEMBER 12"/>
    <property type="match status" value="1"/>
</dbReference>
<keyword evidence="9" id="KW-1185">Reference proteome</keyword>
<dbReference type="PROSITE" id="PS50076">
    <property type="entry name" value="DNAJ_2"/>
    <property type="match status" value="1"/>
</dbReference>
<keyword evidence="1" id="KW-0143">Chaperone</keyword>
<dbReference type="Ensembl" id="ENSPKIT00000000686.1">
    <property type="protein sequence ID" value="ENSPKIP00000020076.1"/>
    <property type="gene ID" value="ENSPKIG00000004969.1"/>
</dbReference>
<feature type="region of interest" description="Disordered" evidence="6">
    <location>
        <begin position="110"/>
        <end position="146"/>
    </location>
</feature>
<dbReference type="PANTHER" id="PTHR44500">
    <property type="entry name" value="DNAJ HOMOLOG SUBFAMILY C MEMBER 12"/>
    <property type="match status" value="1"/>
</dbReference>
<dbReference type="Pfam" id="PF00226">
    <property type="entry name" value="DnaJ"/>
    <property type="match status" value="1"/>
</dbReference>
<dbReference type="RefSeq" id="XP_023689463.1">
    <property type="nucleotide sequence ID" value="XM_023833695.2"/>
</dbReference>
<proteinExistence type="predicted"/>
<dbReference type="FunFam" id="1.10.287.110:FF:000049">
    <property type="entry name" value="DnaJ homolog subfamily C member 12"/>
    <property type="match status" value="1"/>
</dbReference>
<feature type="compositionally biased region" description="Polar residues" evidence="6">
    <location>
        <begin position="132"/>
        <end position="145"/>
    </location>
</feature>
<evidence type="ECO:0000313" key="9">
    <source>
        <dbReference type="Proteomes" id="UP000261540"/>
    </source>
</evidence>
<dbReference type="SMART" id="SM00271">
    <property type="entry name" value="DnaJ"/>
    <property type="match status" value="1"/>
</dbReference>
<dbReference type="Gene3D" id="1.10.287.110">
    <property type="entry name" value="DnaJ domain"/>
    <property type="match status" value="1"/>
</dbReference>
<reference evidence="8" key="2">
    <citation type="submission" date="2025-09" db="UniProtKB">
        <authorList>
            <consortium name="Ensembl"/>
        </authorList>
    </citation>
    <scope>IDENTIFICATION</scope>
</reference>
<name>A0A3B3RQS0_9TELE</name>